<gene>
    <name evidence="1" type="ORF">ACFPQ4_00645</name>
</gene>
<comment type="caution">
    <text evidence="1">The sequence shown here is derived from an EMBL/GenBank/DDBJ whole genome shotgun (WGS) entry which is preliminary data.</text>
</comment>
<proteinExistence type="predicted"/>
<reference evidence="2" key="1">
    <citation type="journal article" date="2019" name="Int. J. Syst. Evol. Microbiol.">
        <title>The Global Catalogue of Microorganisms (GCM) 10K type strain sequencing project: providing services to taxonomists for standard genome sequencing and annotation.</title>
        <authorList>
            <consortium name="The Broad Institute Genomics Platform"/>
            <consortium name="The Broad Institute Genome Sequencing Center for Infectious Disease"/>
            <person name="Wu L."/>
            <person name="Ma J."/>
        </authorList>
    </citation>
    <scope>NUCLEOTIDE SEQUENCE [LARGE SCALE GENOMIC DNA]</scope>
    <source>
        <strain evidence="2">CGMCC 1.18578</strain>
    </source>
</reference>
<organism evidence="1 2">
    <name type="scientific">Cohnella yongneupensis</name>
    <dbReference type="NCBI Taxonomy" id="425006"/>
    <lineage>
        <taxon>Bacteria</taxon>
        <taxon>Bacillati</taxon>
        <taxon>Bacillota</taxon>
        <taxon>Bacilli</taxon>
        <taxon>Bacillales</taxon>
        <taxon>Paenibacillaceae</taxon>
        <taxon>Cohnella</taxon>
    </lineage>
</organism>
<sequence>MTKTERRKVKTINYLEWIEEWYERQCNEDWEHTNGIKLDTLDNPGWKLEISLEETELEEKHFKQIDIERSETDWLHCRVEDCVFKGYGGVKNLQEIIRTFKEWTELETK</sequence>
<accession>A0ABW0QT22</accession>
<keyword evidence="2" id="KW-1185">Reference proteome</keyword>
<name>A0ABW0QT22_9BACL</name>
<protein>
    <submittedName>
        <fullName evidence="1">Immunity 53 family protein</fullName>
    </submittedName>
</protein>
<dbReference type="InterPro" id="IPR028228">
    <property type="entry name" value="Imm53"/>
</dbReference>
<dbReference type="Proteomes" id="UP001596108">
    <property type="component" value="Unassembled WGS sequence"/>
</dbReference>
<dbReference type="RefSeq" id="WP_378109782.1">
    <property type="nucleotide sequence ID" value="NZ_JBHSNC010000002.1"/>
</dbReference>
<dbReference type="EMBL" id="JBHSNC010000002">
    <property type="protein sequence ID" value="MFC5527968.1"/>
    <property type="molecule type" value="Genomic_DNA"/>
</dbReference>
<evidence type="ECO:0000313" key="1">
    <source>
        <dbReference type="EMBL" id="MFC5527968.1"/>
    </source>
</evidence>
<evidence type="ECO:0000313" key="2">
    <source>
        <dbReference type="Proteomes" id="UP001596108"/>
    </source>
</evidence>
<dbReference type="Pfam" id="PF15580">
    <property type="entry name" value="Imm53"/>
    <property type="match status" value="1"/>
</dbReference>